<keyword evidence="5" id="KW-0175">Coiled coil</keyword>
<reference evidence="8" key="1">
    <citation type="journal article" date="2011" name="Genome Biol.">
        <title>The draft genome of the carcinogenic human liver fluke Clonorchis sinensis.</title>
        <authorList>
            <person name="Wang X."/>
            <person name="Chen W."/>
            <person name="Huang Y."/>
            <person name="Sun J."/>
            <person name="Men J."/>
            <person name="Liu H."/>
            <person name="Luo F."/>
            <person name="Guo L."/>
            <person name="Lv X."/>
            <person name="Deng C."/>
            <person name="Zhou C."/>
            <person name="Fan Y."/>
            <person name="Li X."/>
            <person name="Huang L."/>
            <person name="Hu Y."/>
            <person name="Liang C."/>
            <person name="Hu X."/>
            <person name="Xu J."/>
            <person name="Yu X."/>
        </authorList>
    </citation>
    <scope>NUCLEOTIDE SEQUENCE [LARGE SCALE GENOMIC DNA]</scope>
    <source>
        <strain evidence="8">Henan</strain>
    </source>
</reference>
<evidence type="ECO:0000256" key="5">
    <source>
        <dbReference type="SAM" id="Coils"/>
    </source>
</evidence>
<dbReference type="PANTHER" id="PTHR19211">
    <property type="entry name" value="ATP-BINDING TRANSPORT PROTEIN-RELATED"/>
    <property type="match status" value="1"/>
</dbReference>
<dbReference type="FunFam" id="3.40.50.300:FF:000011">
    <property type="entry name" value="Putative ABC transporter ATP-binding component"/>
    <property type="match status" value="1"/>
</dbReference>
<dbReference type="Pfam" id="PF00005">
    <property type="entry name" value="ABC_tran"/>
    <property type="match status" value="2"/>
</dbReference>
<organism evidence="8 9">
    <name type="scientific">Clonorchis sinensis</name>
    <name type="common">Chinese liver fluke</name>
    <dbReference type="NCBI Taxonomy" id="79923"/>
    <lineage>
        <taxon>Eukaryota</taxon>
        <taxon>Metazoa</taxon>
        <taxon>Spiralia</taxon>
        <taxon>Lophotrochozoa</taxon>
        <taxon>Platyhelminthes</taxon>
        <taxon>Trematoda</taxon>
        <taxon>Digenea</taxon>
        <taxon>Opisthorchiida</taxon>
        <taxon>Opisthorchiata</taxon>
        <taxon>Opisthorchiidae</taxon>
        <taxon>Clonorchis</taxon>
    </lineage>
</organism>
<dbReference type="Pfam" id="PF12848">
    <property type="entry name" value="ABC_tran_Xtn"/>
    <property type="match status" value="1"/>
</dbReference>
<proteinExistence type="inferred from homology"/>
<evidence type="ECO:0000259" key="7">
    <source>
        <dbReference type="Pfam" id="PF12848"/>
    </source>
</evidence>
<dbReference type="InterPro" id="IPR003439">
    <property type="entry name" value="ABC_transporter-like_ATP-bd"/>
</dbReference>
<keyword evidence="9" id="KW-1185">Reference proteome</keyword>
<feature type="domain" description="ABC transporter" evidence="6">
    <location>
        <begin position="8"/>
        <end position="59"/>
    </location>
</feature>
<evidence type="ECO:0000256" key="3">
    <source>
        <dbReference type="ARBA" id="ARBA00022741"/>
    </source>
</evidence>
<dbReference type="GO" id="GO:0016887">
    <property type="term" value="F:ATP hydrolysis activity"/>
    <property type="evidence" value="ECO:0007669"/>
    <property type="project" value="InterPro"/>
</dbReference>
<evidence type="ECO:0000313" key="8">
    <source>
        <dbReference type="EMBL" id="GAA48584.1"/>
    </source>
</evidence>
<accession>G7Y6J9</accession>
<dbReference type="InterPro" id="IPR050611">
    <property type="entry name" value="ABCF"/>
</dbReference>
<keyword evidence="4 8" id="KW-0067">ATP-binding</keyword>
<dbReference type="EMBL" id="DF142898">
    <property type="protein sequence ID" value="GAA48584.1"/>
    <property type="molecule type" value="Genomic_DNA"/>
</dbReference>
<comment type="similarity">
    <text evidence="1">Belongs to the ABC transporter superfamily. ABCF family. EF3 subfamily.</text>
</comment>
<keyword evidence="2" id="KW-0677">Repeat</keyword>
<dbReference type="GO" id="GO:0005524">
    <property type="term" value="F:ATP binding"/>
    <property type="evidence" value="ECO:0007669"/>
    <property type="project" value="UniProtKB-KW"/>
</dbReference>
<evidence type="ECO:0000259" key="6">
    <source>
        <dbReference type="Pfam" id="PF00005"/>
    </source>
</evidence>
<name>G7Y6J9_CLOSI</name>
<keyword evidence="3" id="KW-0547">Nucleotide-binding</keyword>
<dbReference type="InterPro" id="IPR032781">
    <property type="entry name" value="ABC_tran_Xtn"/>
</dbReference>
<dbReference type="InterPro" id="IPR027417">
    <property type="entry name" value="P-loop_NTPase"/>
</dbReference>
<sequence length="432" mass="49068">MKADAAEGRARRILAGLGFTPRMMERATKDLSGGWRMRVSLARALFLEPTFLLLDEPTNHLDLNAVIWLDNYLQGWKKTLLIVSHDQSFLDNVCTDMIHLDQRQLFYYRGNYNSFKVMLTQRRKEQLREYEKQEKRLRELKQSGMSSKQAVAKNQREALTRKQAKGRQLVGGGADTETKATPQLLAKPKEYIVKFHFPNPPPLSPPLLGLHNVTFSYPGQKPLFHDLNFGVDMSSRVSIVGPNGVGKSTFLKLLTGEVEPTIGERRISHRVKIGKYDQHSADQLDLTLSPTEYLQKLFNLSYQVCNYGFSLKPASHTSCPSLDSRSREAEVGFESWTFRSVSETIWAHVQNLPTDSIHSNRAITSHFKNSVVIVSHDERLIRDTNCTLWVIEDCTINEIDGEFDDYRREILHALGEELFNPSKVAAAAGCLS</sequence>
<evidence type="ECO:0000256" key="1">
    <source>
        <dbReference type="ARBA" id="ARBA00011054"/>
    </source>
</evidence>
<protein>
    <submittedName>
        <fullName evidence="8">ATP-binding cassette sub-family F member 1</fullName>
    </submittedName>
</protein>
<feature type="domain" description="ABC transporter" evidence="6">
    <location>
        <begin position="225"/>
        <end position="279"/>
    </location>
</feature>
<evidence type="ECO:0000313" key="9">
    <source>
        <dbReference type="Proteomes" id="UP000008909"/>
    </source>
</evidence>
<dbReference type="CDD" id="cd03221">
    <property type="entry name" value="ABCF_EF-3"/>
    <property type="match status" value="1"/>
</dbReference>
<dbReference type="Gene3D" id="3.40.50.300">
    <property type="entry name" value="P-loop containing nucleotide triphosphate hydrolases"/>
    <property type="match status" value="2"/>
</dbReference>
<evidence type="ECO:0000256" key="2">
    <source>
        <dbReference type="ARBA" id="ARBA00022737"/>
    </source>
</evidence>
<dbReference type="AlphaFoldDB" id="G7Y6J9"/>
<feature type="coiled-coil region" evidence="5">
    <location>
        <begin position="116"/>
        <end position="143"/>
    </location>
</feature>
<dbReference type="Proteomes" id="UP000008909">
    <property type="component" value="Unassembled WGS sequence"/>
</dbReference>
<dbReference type="SUPFAM" id="SSF52540">
    <property type="entry name" value="P-loop containing nucleoside triphosphate hydrolases"/>
    <property type="match status" value="2"/>
</dbReference>
<dbReference type="FunFam" id="3.40.50.300:FF:001092">
    <property type="entry name" value="ATP-binding cassette sub-family F member 2"/>
    <property type="match status" value="1"/>
</dbReference>
<reference key="2">
    <citation type="submission" date="2011-10" db="EMBL/GenBank/DDBJ databases">
        <title>The genome and transcriptome sequence of Clonorchis sinensis provide insights into the carcinogenic liver fluke.</title>
        <authorList>
            <person name="Wang X."/>
            <person name="Huang Y."/>
            <person name="Chen W."/>
            <person name="Liu H."/>
            <person name="Guo L."/>
            <person name="Chen Y."/>
            <person name="Luo F."/>
            <person name="Zhou W."/>
            <person name="Sun J."/>
            <person name="Mao Q."/>
            <person name="Liang P."/>
            <person name="Zhou C."/>
            <person name="Tian Y."/>
            <person name="Men J."/>
            <person name="Lv X."/>
            <person name="Huang L."/>
            <person name="Zhou J."/>
            <person name="Hu Y."/>
            <person name="Li R."/>
            <person name="Zhang F."/>
            <person name="Lei H."/>
            <person name="Li X."/>
            <person name="Hu X."/>
            <person name="Liang C."/>
            <person name="Xu J."/>
            <person name="Wu Z."/>
            <person name="Yu X."/>
        </authorList>
    </citation>
    <scope>NUCLEOTIDE SEQUENCE</scope>
    <source>
        <strain>Henan</strain>
    </source>
</reference>
<evidence type="ECO:0000256" key="4">
    <source>
        <dbReference type="ARBA" id="ARBA00022840"/>
    </source>
</evidence>
<feature type="domain" description="ABC-transporter extension" evidence="7">
    <location>
        <begin position="98"/>
        <end position="167"/>
    </location>
</feature>
<gene>
    <name evidence="8" type="ORF">CLF_101782</name>
</gene>
<dbReference type="PANTHER" id="PTHR19211:SF14">
    <property type="entry name" value="ATP-BINDING CASSETTE SUB-FAMILY F MEMBER 1"/>
    <property type="match status" value="1"/>
</dbReference>